<name>A0ABQ9XJ08_9EUKA</name>
<evidence type="ECO:0000256" key="1">
    <source>
        <dbReference type="ARBA" id="ARBA00004123"/>
    </source>
</evidence>
<evidence type="ECO:0000313" key="5">
    <source>
        <dbReference type="EMBL" id="KAK2952423.1"/>
    </source>
</evidence>
<keyword evidence="6" id="KW-1185">Reference proteome</keyword>
<feature type="region of interest" description="Disordered" evidence="3">
    <location>
        <begin position="268"/>
        <end position="332"/>
    </location>
</feature>
<evidence type="ECO:0000256" key="3">
    <source>
        <dbReference type="SAM" id="MobiDB-lite"/>
    </source>
</evidence>
<protein>
    <recommendedName>
        <fullName evidence="4">ENT domain-containing protein</fullName>
    </recommendedName>
</protein>
<dbReference type="InterPro" id="IPR005491">
    <property type="entry name" value="ENT_dom"/>
</dbReference>
<accession>A0ABQ9XJ08</accession>
<feature type="compositionally biased region" description="Acidic residues" evidence="3">
    <location>
        <begin position="321"/>
        <end position="332"/>
    </location>
</feature>
<proteinExistence type="predicted"/>
<comment type="caution">
    <text evidence="5">The sequence shown here is derived from an EMBL/GenBank/DDBJ whole genome shotgun (WGS) entry which is preliminary data.</text>
</comment>
<dbReference type="PROSITE" id="PS51138">
    <property type="entry name" value="ENT"/>
    <property type="match status" value="1"/>
</dbReference>
<feature type="domain" description="ENT" evidence="4">
    <location>
        <begin position="6"/>
        <end position="93"/>
    </location>
</feature>
<gene>
    <name evidence="5" type="ORF">BLNAU_12685</name>
</gene>
<dbReference type="SUPFAM" id="SSF158639">
    <property type="entry name" value="ENT-like"/>
    <property type="match status" value="1"/>
</dbReference>
<feature type="region of interest" description="Disordered" evidence="3">
    <location>
        <begin position="142"/>
        <end position="183"/>
    </location>
</feature>
<feature type="compositionally biased region" description="Acidic residues" evidence="3">
    <location>
        <begin position="287"/>
        <end position="298"/>
    </location>
</feature>
<dbReference type="SMART" id="SM01191">
    <property type="entry name" value="ENT"/>
    <property type="match status" value="1"/>
</dbReference>
<sequence length="332" mass="38118">MNPSDAFSRLHEMELDTYRSVLLAFHARNPELTTNHKNALSNLQILLDISDDVCEQELELVRQNQRISTLASIVQANADQYPRPEFEINHNTGIPQLNSLTKPLGNVKISKIPKTDLRKSRERRVGDHHSQIKEISSYRHLDEMQTPARHRRTVTHSPPPPPESTPTLISRQPKVESRTRLQRPQTIRSRFPTIPKTAQIPSFSEYKLPSIETLQKAIESDPTHLDTIKWICISHISAMETFMTSQQEQFDKSDLQFLDKVLTTEKQWKTNKRSSNSKTKLQHQENDVELNGEPDSEPDAIIQDDAGSPQIDLGEEKEVEDKNEEIVPEETE</sequence>
<organism evidence="5 6">
    <name type="scientific">Blattamonas nauphoetae</name>
    <dbReference type="NCBI Taxonomy" id="2049346"/>
    <lineage>
        <taxon>Eukaryota</taxon>
        <taxon>Metamonada</taxon>
        <taxon>Preaxostyla</taxon>
        <taxon>Oxymonadida</taxon>
        <taxon>Blattamonas</taxon>
    </lineage>
</organism>
<dbReference type="EMBL" id="JARBJD010000104">
    <property type="protein sequence ID" value="KAK2952423.1"/>
    <property type="molecule type" value="Genomic_DNA"/>
</dbReference>
<dbReference type="Gene3D" id="1.10.1240.40">
    <property type="entry name" value="ENT domain"/>
    <property type="match status" value="1"/>
</dbReference>
<reference evidence="5 6" key="1">
    <citation type="journal article" date="2022" name="bioRxiv">
        <title>Genomics of Preaxostyla Flagellates Illuminates Evolutionary Transitions and the Path Towards Mitochondrial Loss.</title>
        <authorList>
            <person name="Novak L.V.F."/>
            <person name="Treitli S.C."/>
            <person name="Pyrih J."/>
            <person name="Halakuc P."/>
            <person name="Pipaliya S.V."/>
            <person name="Vacek V."/>
            <person name="Brzon O."/>
            <person name="Soukal P."/>
            <person name="Eme L."/>
            <person name="Dacks J.B."/>
            <person name="Karnkowska A."/>
            <person name="Elias M."/>
            <person name="Hampl V."/>
        </authorList>
    </citation>
    <scope>NUCLEOTIDE SEQUENCE [LARGE SCALE GENOMIC DNA]</scope>
    <source>
        <strain evidence="5">NAU3</strain>
        <tissue evidence="5">Gut</tissue>
    </source>
</reference>
<dbReference type="Pfam" id="PF03735">
    <property type="entry name" value="ENT"/>
    <property type="match status" value="1"/>
</dbReference>
<comment type="subcellular location">
    <subcellularLocation>
        <location evidence="1">Nucleus</location>
    </subcellularLocation>
</comment>
<evidence type="ECO:0000256" key="2">
    <source>
        <dbReference type="ARBA" id="ARBA00023242"/>
    </source>
</evidence>
<dbReference type="Proteomes" id="UP001281761">
    <property type="component" value="Unassembled WGS sequence"/>
</dbReference>
<dbReference type="InterPro" id="IPR036142">
    <property type="entry name" value="ENT_dom-like_sf"/>
</dbReference>
<evidence type="ECO:0000313" key="6">
    <source>
        <dbReference type="Proteomes" id="UP001281761"/>
    </source>
</evidence>
<evidence type="ECO:0000259" key="4">
    <source>
        <dbReference type="PROSITE" id="PS51138"/>
    </source>
</evidence>
<keyword evidence="2" id="KW-0539">Nucleus</keyword>